<dbReference type="InterPro" id="IPR018303">
    <property type="entry name" value="ATPase_P-typ_P_site"/>
</dbReference>
<dbReference type="Gene3D" id="2.70.150.10">
    <property type="entry name" value="Calcium-transporting ATPase, cytoplasmic transduction domain A"/>
    <property type="match status" value="1"/>
</dbReference>
<evidence type="ECO:0000313" key="15">
    <source>
        <dbReference type="Proteomes" id="UP000053370"/>
    </source>
</evidence>
<dbReference type="NCBIfam" id="TIGR01494">
    <property type="entry name" value="ATPase_P-type"/>
    <property type="match status" value="2"/>
</dbReference>
<accession>A0A0S7BU53</accession>
<dbReference type="GO" id="GO:0005524">
    <property type="term" value="F:ATP binding"/>
    <property type="evidence" value="ECO:0007669"/>
    <property type="project" value="UniProtKB-KW"/>
</dbReference>
<evidence type="ECO:0000256" key="7">
    <source>
        <dbReference type="ARBA" id="ARBA00022840"/>
    </source>
</evidence>
<keyword evidence="3" id="KW-1003">Cell membrane</keyword>
<dbReference type="InterPro" id="IPR044492">
    <property type="entry name" value="P_typ_ATPase_HD_dom"/>
</dbReference>
<evidence type="ECO:0000256" key="3">
    <source>
        <dbReference type="ARBA" id="ARBA00022475"/>
    </source>
</evidence>
<keyword evidence="9" id="KW-1278">Translocase</keyword>
<dbReference type="InterPro" id="IPR004014">
    <property type="entry name" value="ATPase_P-typ_cation-transptr_N"/>
</dbReference>
<feature type="transmembrane region" description="Helical" evidence="12">
    <location>
        <begin position="273"/>
        <end position="294"/>
    </location>
</feature>
<sequence length="960" mass="106079">MLKENLYLKQLKSKGKTDSIHQYSSDELITIMSESVDSEVISILETRKGGLTSEEARNRLERYGLNTISKEKGKSIWLRFLANFTHVMAILLWIAGIVGFIAKMPELGIAIWLVNIINGLFSFWQEFRAEKATEALKNLLPSYARVMRNGESIRILADELVPGDILLVEEGDRLSADARLFQENELRVNQSTLSGESNPVRKTCDPVQRASLTNTELPNILYAGTMVSAGTGRAVVYATGMNTEFGKIAHLTQTVGDELSPLQKEMKRVTKSVSVLAIGIGIVFFILGIFLAGVDLLESFIFAMGMIVAFIPEGLLPTVTLSLAMGVQRMAKKNALIKKLSAVETLGCTTVICTDKTGTLTQNEMTVTGIWLPDHRYAVTGVGYMPKGEIKELTGNSQKQISEEEDLKNVLRMASLCNNARLISPNEEISNWSIVGDPTEAAILVVAQKGGIDLDRENEITPRLRELPFDSHRKRMSTIHQTNDGFSIAVKGAPKEVLELCTHVRINGQEFILDDSRRSQMMAANDDYARNGLRVLAVACRKLPATDSDWKDQTPEEIEKDLTFLGLIAMMDPPRPEVAEAIQQCHTAGVRIIMITGDYGLTAESIARRIGIVRSNDARVITGLDLDELDESALKESLLHEVIFARVAPEHKLRVVTALKEMGEIVAVTGDGVNDAPALKKADIGIAMGLTGTDVAKEAADMILTDDNFASIVHAIEEGRAVYSNIRKFATYVVTSNMPEAVPFVLMLFSRGAIPLPLTIMQILSIDLGTDMVPAMGLGTEKPEPGTMMRPPRSQNEPMLSSKFFAKALLFYGIVQSVTSMAAFYFMYWQNGWRPGLPMAGEGTRLYQMATTMTLAGVVTTQIGAVLCRRSEYTSIFKIKLSTNRLVLLGIGVELLLVSLIMYVPFLQEIFGTAPISIQDWLFLFILPPVFILFDELDKIRLRKKEQNRRLKAQEKGEIA</sequence>
<gene>
    <name evidence="14" type="ORF">ATC1_131039</name>
</gene>
<dbReference type="PRINTS" id="PR00121">
    <property type="entry name" value="NAKATPASE"/>
</dbReference>
<evidence type="ECO:0000259" key="13">
    <source>
        <dbReference type="SMART" id="SM00831"/>
    </source>
</evidence>
<dbReference type="STRING" id="1678840.ATC1_131039"/>
<evidence type="ECO:0000256" key="11">
    <source>
        <dbReference type="ARBA" id="ARBA00023136"/>
    </source>
</evidence>
<reference evidence="14" key="1">
    <citation type="journal article" date="2015" name="Genome Announc.">
        <title>Draft Genome Sequence of Anaerolineae Strain TC1, a Novel Isolate from a Methanogenic Wastewater Treatment System.</title>
        <authorList>
            <person name="Matsuura N."/>
            <person name="Tourlousse D.M."/>
            <person name="Sun L."/>
            <person name="Toyonaga M."/>
            <person name="Kuroda K."/>
            <person name="Ohashi A."/>
            <person name="Cruz R."/>
            <person name="Yamaguchi T."/>
            <person name="Sekiguchi Y."/>
        </authorList>
    </citation>
    <scope>NUCLEOTIDE SEQUENCE [LARGE SCALE GENOMIC DNA]</scope>
    <source>
        <strain evidence="14">TC1</strain>
    </source>
</reference>
<evidence type="ECO:0000256" key="2">
    <source>
        <dbReference type="ARBA" id="ARBA00005675"/>
    </source>
</evidence>
<dbReference type="Pfam" id="PF13246">
    <property type="entry name" value="Cation_ATPase"/>
    <property type="match status" value="1"/>
</dbReference>
<dbReference type="PANTHER" id="PTHR43294">
    <property type="entry name" value="SODIUM/POTASSIUM-TRANSPORTING ATPASE SUBUNIT ALPHA"/>
    <property type="match status" value="1"/>
</dbReference>
<evidence type="ECO:0000256" key="10">
    <source>
        <dbReference type="ARBA" id="ARBA00022989"/>
    </source>
</evidence>
<evidence type="ECO:0000256" key="8">
    <source>
        <dbReference type="ARBA" id="ARBA00022842"/>
    </source>
</evidence>
<dbReference type="Gene3D" id="1.20.1110.10">
    <property type="entry name" value="Calcium-transporting ATPase, transmembrane domain"/>
    <property type="match status" value="1"/>
</dbReference>
<dbReference type="GO" id="GO:1902600">
    <property type="term" value="P:proton transmembrane transport"/>
    <property type="evidence" value="ECO:0007669"/>
    <property type="project" value="TreeGrafter"/>
</dbReference>
<protein>
    <submittedName>
        <fullName evidence="14">Magnesium-transporting ATPase</fullName>
    </submittedName>
</protein>
<keyword evidence="4" id="KW-0597">Phosphoprotein</keyword>
<keyword evidence="8" id="KW-0460">Magnesium</keyword>
<dbReference type="Pfam" id="PF08282">
    <property type="entry name" value="Hydrolase_3"/>
    <property type="match status" value="1"/>
</dbReference>
<dbReference type="SFLD" id="SFLDF00027">
    <property type="entry name" value="p-type_atpase"/>
    <property type="match status" value="1"/>
</dbReference>
<dbReference type="GO" id="GO:0005886">
    <property type="term" value="C:plasma membrane"/>
    <property type="evidence" value="ECO:0007669"/>
    <property type="project" value="UniProtKB-SubCell"/>
</dbReference>
<keyword evidence="6" id="KW-0547">Nucleotide-binding</keyword>
<keyword evidence="11 12" id="KW-0472">Membrane</keyword>
<feature type="transmembrane region" description="Helical" evidence="12">
    <location>
        <begin position="804"/>
        <end position="826"/>
    </location>
</feature>
<dbReference type="SUPFAM" id="SSF56784">
    <property type="entry name" value="HAD-like"/>
    <property type="match status" value="1"/>
</dbReference>
<dbReference type="InterPro" id="IPR006068">
    <property type="entry name" value="ATPase_P-typ_cation-transptr_C"/>
</dbReference>
<keyword evidence="10 12" id="KW-1133">Transmembrane helix</keyword>
<dbReference type="PROSITE" id="PS00154">
    <property type="entry name" value="ATPASE_E1_E2"/>
    <property type="match status" value="1"/>
</dbReference>
<dbReference type="Pfam" id="PF00122">
    <property type="entry name" value="E1-E2_ATPase"/>
    <property type="match status" value="1"/>
</dbReference>
<dbReference type="Gene3D" id="3.40.1110.10">
    <property type="entry name" value="Calcium-transporting ATPase, cytoplasmic domain N"/>
    <property type="match status" value="1"/>
</dbReference>
<keyword evidence="15" id="KW-1185">Reference proteome</keyword>
<feature type="transmembrane region" description="Helical" evidence="12">
    <location>
        <begin position="918"/>
        <end position="937"/>
    </location>
</feature>
<keyword evidence="5 12" id="KW-0812">Transmembrane</keyword>
<feature type="transmembrane region" description="Helical" evidence="12">
    <location>
        <begin position="300"/>
        <end position="324"/>
    </location>
</feature>
<organism evidence="14">
    <name type="scientific">Flexilinea flocculi</name>
    <dbReference type="NCBI Taxonomy" id="1678840"/>
    <lineage>
        <taxon>Bacteria</taxon>
        <taxon>Bacillati</taxon>
        <taxon>Chloroflexota</taxon>
        <taxon>Anaerolineae</taxon>
        <taxon>Anaerolineales</taxon>
        <taxon>Anaerolineaceae</taxon>
        <taxon>Flexilinea</taxon>
    </lineage>
</organism>
<feature type="transmembrane region" description="Helical" evidence="12">
    <location>
        <begin position="80"/>
        <end position="101"/>
    </location>
</feature>
<evidence type="ECO:0000256" key="5">
    <source>
        <dbReference type="ARBA" id="ARBA00022692"/>
    </source>
</evidence>
<dbReference type="EMBL" id="DF968181">
    <property type="protein sequence ID" value="GAP41057.1"/>
    <property type="molecule type" value="Genomic_DNA"/>
</dbReference>
<feature type="transmembrane region" description="Helical" evidence="12">
    <location>
        <begin position="846"/>
        <end position="866"/>
    </location>
</feature>
<comment type="similarity">
    <text evidence="2">Belongs to the cation transport ATPase (P-type) (TC 3.A.3) family. Type IIA subfamily.</text>
</comment>
<dbReference type="InterPro" id="IPR036412">
    <property type="entry name" value="HAD-like_sf"/>
</dbReference>
<dbReference type="InterPro" id="IPR023214">
    <property type="entry name" value="HAD_sf"/>
</dbReference>
<dbReference type="SFLD" id="SFLDG00002">
    <property type="entry name" value="C1.7:_P-type_atpase_like"/>
    <property type="match status" value="1"/>
</dbReference>
<dbReference type="PRINTS" id="PR00119">
    <property type="entry name" value="CATATPASE"/>
</dbReference>
<evidence type="ECO:0000256" key="4">
    <source>
        <dbReference type="ARBA" id="ARBA00022553"/>
    </source>
</evidence>
<feature type="domain" description="Cation-transporting P-type ATPase N-terminal" evidence="13">
    <location>
        <begin position="30"/>
        <end position="104"/>
    </location>
</feature>
<dbReference type="InterPro" id="IPR023299">
    <property type="entry name" value="ATPase_P-typ_cyto_dom_N"/>
</dbReference>
<evidence type="ECO:0000256" key="6">
    <source>
        <dbReference type="ARBA" id="ARBA00022741"/>
    </source>
</evidence>
<dbReference type="InterPro" id="IPR059000">
    <property type="entry name" value="ATPase_P-type_domA"/>
</dbReference>
<dbReference type="InterPro" id="IPR008250">
    <property type="entry name" value="ATPase_P-typ_transduc_dom_A_sf"/>
</dbReference>
<name>A0A0S7BU53_9CHLR</name>
<evidence type="ECO:0000256" key="12">
    <source>
        <dbReference type="SAM" id="Phobius"/>
    </source>
</evidence>
<comment type="subcellular location">
    <subcellularLocation>
        <location evidence="1">Cell membrane</location>
        <topology evidence="1">Multi-pass membrane protein</topology>
    </subcellularLocation>
</comment>
<dbReference type="Gene3D" id="3.40.50.1000">
    <property type="entry name" value="HAD superfamily/HAD-like"/>
    <property type="match status" value="1"/>
</dbReference>
<dbReference type="GO" id="GO:0019829">
    <property type="term" value="F:ATPase-coupled monoatomic cation transmembrane transporter activity"/>
    <property type="evidence" value="ECO:0007669"/>
    <property type="project" value="TreeGrafter"/>
</dbReference>
<dbReference type="InterPro" id="IPR050510">
    <property type="entry name" value="Cation_transp_ATPase_P-type"/>
</dbReference>
<dbReference type="AlphaFoldDB" id="A0A0S7BU53"/>
<dbReference type="Proteomes" id="UP000053370">
    <property type="component" value="Unassembled WGS sequence"/>
</dbReference>
<dbReference type="FunFam" id="2.70.150.10:FF:000160">
    <property type="entry name" value="Sarcoplasmic/endoplasmic reticulum calcium ATPase 1"/>
    <property type="match status" value="1"/>
</dbReference>
<dbReference type="PANTHER" id="PTHR43294:SF21">
    <property type="entry name" value="CATION TRANSPORTING ATPASE"/>
    <property type="match status" value="1"/>
</dbReference>
<dbReference type="InterPro" id="IPR023298">
    <property type="entry name" value="ATPase_P-typ_TM_dom_sf"/>
</dbReference>
<keyword evidence="7" id="KW-0067">ATP-binding</keyword>
<evidence type="ECO:0000256" key="9">
    <source>
        <dbReference type="ARBA" id="ARBA00022967"/>
    </source>
</evidence>
<dbReference type="SUPFAM" id="SSF81665">
    <property type="entry name" value="Calcium ATPase, transmembrane domain M"/>
    <property type="match status" value="1"/>
</dbReference>
<dbReference type="Pfam" id="PF00689">
    <property type="entry name" value="Cation_ATPase_C"/>
    <property type="match status" value="1"/>
</dbReference>
<evidence type="ECO:0000256" key="1">
    <source>
        <dbReference type="ARBA" id="ARBA00004651"/>
    </source>
</evidence>
<dbReference type="Pfam" id="PF00690">
    <property type="entry name" value="Cation_ATPase_N"/>
    <property type="match status" value="1"/>
</dbReference>
<feature type="transmembrane region" description="Helical" evidence="12">
    <location>
        <begin position="107"/>
        <end position="124"/>
    </location>
</feature>
<dbReference type="GO" id="GO:0016887">
    <property type="term" value="F:ATP hydrolysis activity"/>
    <property type="evidence" value="ECO:0007669"/>
    <property type="project" value="InterPro"/>
</dbReference>
<dbReference type="InterPro" id="IPR001757">
    <property type="entry name" value="P_typ_ATPase"/>
</dbReference>
<evidence type="ECO:0000313" key="14">
    <source>
        <dbReference type="EMBL" id="GAP41057.1"/>
    </source>
</evidence>
<feature type="transmembrane region" description="Helical" evidence="12">
    <location>
        <begin position="886"/>
        <end position="906"/>
    </location>
</feature>
<proteinExistence type="inferred from homology"/>
<dbReference type="SFLD" id="SFLDS00003">
    <property type="entry name" value="Haloacid_Dehalogenase"/>
    <property type="match status" value="1"/>
</dbReference>
<dbReference type="SUPFAM" id="SSF81660">
    <property type="entry name" value="Metal cation-transporting ATPase, ATP-binding domain N"/>
    <property type="match status" value="1"/>
</dbReference>
<dbReference type="SUPFAM" id="SSF81653">
    <property type="entry name" value="Calcium ATPase, transduction domain A"/>
    <property type="match status" value="1"/>
</dbReference>
<dbReference type="FunFam" id="3.40.50.1000:FF:000028">
    <property type="entry name" value="Calcium-transporting P-type ATPase, putative"/>
    <property type="match status" value="1"/>
</dbReference>
<dbReference type="SMART" id="SM00831">
    <property type="entry name" value="Cation_ATPase_N"/>
    <property type="match status" value="1"/>
</dbReference>
<dbReference type="RefSeq" id="WP_082174748.1">
    <property type="nucleotide sequence ID" value="NZ_DF968181.1"/>
</dbReference>